<dbReference type="AlphaFoldDB" id="A0A9D1FPM5"/>
<dbReference type="Proteomes" id="UP000824002">
    <property type="component" value="Unassembled WGS sequence"/>
</dbReference>
<reference evidence="1" key="2">
    <citation type="journal article" date="2021" name="PeerJ">
        <title>Extensive microbial diversity within the chicken gut microbiome revealed by metagenomics and culture.</title>
        <authorList>
            <person name="Gilroy R."/>
            <person name="Ravi A."/>
            <person name="Getino M."/>
            <person name="Pursley I."/>
            <person name="Horton D.L."/>
            <person name="Alikhan N.F."/>
            <person name="Baker D."/>
            <person name="Gharbi K."/>
            <person name="Hall N."/>
            <person name="Watson M."/>
            <person name="Adriaenssens E.M."/>
            <person name="Foster-Nyarko E."/>
            <person name="Jarju S."/>
            <person name="Secka A."/>
            <person name="Antonio M."/>
            <person name="Oren A."/>
            <person name="Chaudhuri R.R."/>
            <person name="La Ragione R."/>
            <person name="Hildebrand F."/>
            <person name="Pallen M.J."/>
        </authorList>
    </citation>
    <scope>NUCLEOTIDE SEQUENCE</scope>
    <source>
        <strain evidence="1">CHK199-13235</strain>
    </source>
</reference>
<name>A0A9D1FPM5_9FIRM</name>
<protein>
    <submittedName>
        <fullName evidence="1">DUF2007 domain-containing protein</fullName>
    </submittedName>
</protein>
<evidence type="ECO:0000313" key="1">
    <source>
        <dbReference type="EMBL" id="HIS77412.1"/>
    </source>
</evidence>
<dbReference type="EMBL" id="DVJP01000076">
    <property type="protein sequence ID" value="HIS77412.1"/>
    <property type="molecule type" value="Genomic_DNA"/>
</dbReference>
<comment type="caution">
    <text evidence="1">The sequence shown here is derived from an EMBL/GenBank/DDBJ whole genome shotgun (WGS) entry which is preliminary data.</text>
</comment>
<sequence length="93" mass="10871">MKKVCVYRGLPSAIQPLLELLEEKGISYRVKKPLIPSAMHDYGTVYSRTPLQNSVLKDHFNPEDNIELLVREEDEKTARRLLEEQENENDFLK</sequence>
<organism evidence="1 2">
    <name type="scientific">Candidatus Merdivicinus excrementipullorum</name>
    <dbReference type="NCBI Taxonomy" id="2840867"/>
    <lineage>
        <taxon>Bacteria</taxon>
        <taxon>Bacillati</taxon>
        <taxon>Bacillota</taxon>
        <taxon>Clostridia</taxon>
        <taxon>Eubacteriales</taxon>
        <taxon>Oscillospiraceae</taxon>
        <taxon>Oscillospiraceae incertae sedis</taxon>
        <taxon>Candidatus Merdivicinus</taxon>
    </lineage>
</organism>
<gene>
    <name evidence="1" type="ORF">IAB51_11500</name>
</gene>
<accession>A0A9D1FPM5</accession>
<evidence type="ECO:0000313" key="2">
    <source>
        <dbReference type="Proteomes" id="UP000824002"/>
    </source>
</evidence>
<proteinExistence type="predicted"/>
<reference evidence="1" key="1">
    <citation type="submission" date="2020-10" db="EMBL/GenBank/DDBJ databases">
        <authorList>
            <person name="Gilroy R."/>
        </authorList>
    </citation>
    <scope>NUCLEOTIDE SEQUENCE</scope>
    <source>
        <strain evidence="1">CHK199-13235</strain>
    </source>
</reference>